<dbReference type="Pfam" id="PF00106">
    <property type="entry name" value="adh_short"/>
    <property type="match status" value="1"/>
</dbReference>
<evidence type="ECO:0000256" key="1">
    <source>
        <dbReference type="ARBA" id="ARBA00006484"/>
    </source>
</evidence>
<dbReference type="CDD" id="cd05374">
    <property type="entry name" value="17beta-HSD-like_SDR_c"/>
    <property type="match status" value="1"/>
</dbReference>
<evidence type="ECO:0000313" key="5">
    <source>
        <dbReference type="EMBL" id="SGZ22634.1"/>
    </source>
</evidence>
<gene>
    <name evidence="5" type="primary">BQ5605_C022g09511</name>
    <name evidence="5" type="ORF">BQ5605_C022G09511</name>
</gene>
<dbReference type="FunFam" id="3.40.50.720:FF:000261">
    <property type="entry name" value="NADPH-dependent 1-acyldihydroxyacetone phosphate reductase"/>
    <property type="match status" value="1"/>
</dbReference>
<dbReference type="PRINTS" id="PR00081">
    <property type="entry name" value="GDHRDH"/>
</dbReference>
<evidence type="ECO:0000256" key="2">
    <source>
        <dbReference type="ARBA" id="ARBA00022857"/>
    </source>
</evidence>
<keyword evidence="3" id="KW-0560">Oxidoreductase</keyword>
<sequence>MAPKVVLITGCSEGGIGGQARNALCQAYSRAGCHVFATARRLSAMENLPSSVDRIQLDVLNEEDCKKAVKEVVDKVGRIDILVNNAGAGGTGALMDFPVDQAKAVFDTNLFAPMRLAQLVVPHMAKKKSGLIINIGSIVGVIPTPWAGVYATSKAAIHAWSEVLRMEVKGLGINVMVVAPGAITSGFGKKQADSFDLPQDSLYHSVAQRIMDRAAMSQRADHTMPASKLAQGIVTRSLRPNPATYYTAGGKAFLFWILERLPRSFVWFVLARALGTNQVGK</sequence>
<dbReference type="PROSITE" id="PS00061">
    <property type="entry name" value="ADH_SHORT"/>
    <property type="match status" value="1"/>
</dbReference>
<dbReference type="InterPro" id="IPR002347">
    <property type="entry name" value="SDR_fam"/>
</dbReference>
<dbReference type="Proteomes" id="UP000249464">
    <property type="component" value="Unassembled WGS sequence"/>
</dbReference>
<proteinExistence type="inferred from homology"/>
<evidence type="ECO:0000256" key="4">
    <source>
        <dbReference type="RuleBase" id="RU000363"/>
    </source>
</evidence>
<dbReference type="Gene3D" id="3.40.50.720">
    <property type="entry name" value="NAD(P)-binding Rossmann-like Domain"/>
    <property type="match status" value="1"/>
</dbReference>
<dbReference type="PANTHER" id="PTHR44169">
    <property type="entry name" value="NADPH-DEPENDENT 1-ACYLDIHYDROXYACETONE PHOSPHATE REDUCTASE"/>
    <property type="match status" value="1"/>
</dbReference>
<name>A0A2X0MKW1_9BASI</name>
<dbReference type="PANTHER" id="PTHR44169:SF6">
    <property type="entry name" value="NADPH-DEPENDENT 1-ACYLDIHYDROXYACETONE PHOSPHATE REDUCTASE"/>
    <property type="match status" value="1"/>
</dbReference>
<evidence type="ECO:0000256" key="3">
    <source>
        <dbReference type="ARBA" id="ARBA00023002"/>
    </source>
</evidence>
<dbReference type="GO" id="GO:0005783">
    <property type="term" value="C:endoplasmic reticulum"/>
    <property type="evidence" value="ECO:0007669"/>
    <property type="project" value="TreeGrafter"/>
</dbReference>
<dbReference type="PRINTS" id="PR00080">
    <property type="entry name" value="SDRFAMILY"/>
</dbReference>
<dbReference type="InterPro" id="IPR020904">
    <property type="entry name" value="Sc_DH/Rdtase_CS"/>
</dbReference>
<comment type="similarity">
    <text evidence="1 4">Belongs to the short-chain dehydrogenases/reductases (SDR) family.</text>
</comment>
<keyword evidence="2" id="KW-0521">NADP</keyword>
<dbReference type="AlphaFoldDB" id="A0A2X0MKW1"/>
<dbReference type="EMBL" id="FQNC01000084">
    <property type="protein sequence ID" value="SGZ22634.1"/>
    <property type="molecule type" value="Genomic_DNA"/>
</dbReference>
<keyword evidence="6" id="KW-1185">Reference proteome</keyword>
<evidence type="ECO:0000313" key="6">
    <source>
        <dbReference type="Proteomes" id="UP000249464"/>
    </source>
</evidence>
<accession>A0A2X0MKW1</accession>
<reference evidence="5 6" key="1">
    <citation type="submission" date="2016-11" db="EMBL/GenBank/DDBJ databases">
        <authorList>
            <person name="Jaros S."/>
            <person name="Januszkiewicz K."/>
            <person name="Wedrychowicz H."/>
        </authorList>
    </citation>
    <scope>NUCLEOTIDE SEQUENCE [LARGE SCALE GENOMIC DNA]</scope>
</reference>
<dbReference type="InterPro" id="IPR036291">
    <property type="entry name" value="NAD(P)-bd_dom_sf"/>
</dbReference>
<organism evidence="5 6">
    <name type="scientific">Microbotryum silenes-dioicae</name>
    <dbReference type="NCBI Taxonomy" id="796604"/>
    <lineage>
        <taxon>Eukaryota</taxon>
        <taxon>Fungi</taxon>
        <taxon>Dikarya</taxon>
        <taxon>Basidiomycota</taxon>
        <taxon>Pucciniomycotina</taxon>
        <taxon>Microbotryomycetes</taxon>
        <taxon>Microbotryales</taxon>
        <taxon>Microbotryaceae</taxon>
        <taxon>Microbotryum</taxon>
    </lineage>
</organism>
<protein>
    <submittedName>
        <fullName evidence="5">BQ5605_C022g09511 protein</fullName>
    </submittedName>
</protein>
<dbReference type="GO" id="GO:0016491">
    <property type="term" value="F:oxidoreductase activity"/>
    <property type="evidence" value="ECO:0007669"/>
    <property type="project" value="UniProtKB-KW"/>
</dbReference>
<dbReference type="SUPFAM" id="SSF51735">
    <property type="entry name" value="NAD(P)-binding Rossmann-fold domains"/>
    <property type="match status" value="1"/>
</dbReference>
<dbReference type="STRING" id="796604.A0A2X0MKW1"/>